<gene>
    <name evidence="4" type="ORF">TR69_WS6001000771</name>
</gene>
<dbReference type="SUPFAM" id="SSF46785">
    <property type="entry name" value="Winged helix' DNA-binding domain"/>
    <property type="match status" value="1"/>
</dbReference>
<dbReference type="GO" id="GO:0003700">
    <property type="term" value="F:DNA-binding transcription factor activity"/>
    <property type="evidence" value="ECO:0007669"/>
    <property type="project" value="InterPro"/>
</dbReference>
<evidence type="ECO:0000259" key="3">
    <source>
        <dbReference type="Pfam" id="PF08220"/>
    </source>
</evidence>
<dbReference type="InterPro" id="IPR036390">
    <property type="entry name" value="WH_DNA-bd_sf"/>
</dbReference>
<dbReference type="Pfam" id="PF08220">
    <property type="entry name" value="HTH_DeoR"/>
    <property type="match status" value="1"/>
</dbReference>
<dbReference type="STRING" id="1617426.TR69_WS6001000771"/>
<evidence type="ECO:0000313" key="5">
    <source>
        <dbReference type="Proteomes" id="UP000070457"/>
    </source>
</evidence>
<proteinExistence type="predicted"/>
<dbReference type="Gene3D" id="1.10.10.10">
    <property type="entry name" value="Winged helix-like DNA-binding domain superfamily/Winged helix DNA-binding domain"/>
    <property type="match status" value="1"/>
</dbReference>
<dbReference type="InterPro" id="IPR001034">
    <property type="entry name" value="DeoR_HTH"/>
</dbReference>
<feature type="domain" description="HTH deoR-type" evidence="3">
    <location>
        <begin position="63"/>
        <end position="109"/>
    </location>
</feature>
<dbReference type="EMBL" id="JYNZ01000003">
    <property type="protein sequence ID" value="KXK26753.1"/>
    <property type="molecule type" value="Genomic_DNA"/>
</dbReference>
<reference evidence="4 5" key="1">
    <citation type="submission" date="2015-02" db="EMBL/GenBank/DDBJ databases">
        <title>Improved understanding of the partial-nitritation anammox process through 23 genomes representing the majority of the microbial community.</title>
        <authorList>
            <person name="Speth D.R."/>
            <person name="In T Zandt M."/>
            <person name="Guerrero Cruz S."/>
            <person name="Jetten M.S."/>
            <person name="Dutilh B.E."/>
        </authorList>
    </citation>
    <scope>NUCLEOTIDE SEQUENCE [LARGE SCALE GENOMIC DNA]</scope>
    <source>
        <strain evidence="4">OLB20</strain>
    </source>
</reference>
<comment type="caution">
    <text evidence="4">The sequence shown here is derived from an EMBL/GenBank/DDBJ whole genome shotgun (WGS) entry which is preliminary data.</text>
</comment>
<protein>
    <submittedName>
        <fullName evidence="4">DeoR-like helix-turn-helix domain protein</fullName>
    </submittedName>
</protein>
<sequence length="123" mass="13799">MFKLLKNVFKLILLIAAAYGGFKLSRKIASGQLTMKFNADGPFGSLDTANLEGDGRRITLNSRQREIYKHINDKGEIEMNDLAKQIKGVTRRTLRRDLSKLVDEGLVIKQGKTKSAKYVLADD</sequence>
<keyword evidence="1" id="KW-0805">Transcription regulation</keyword>
<dbReference type="InterPro" id="IPR036388">
    <property type="entry name" value="WH-like_DNA-bd_sf"/>
</dbReference>
<dbReference type="AlphaFoldDB" id="A0A136LYN1"/>
<keyword evidence="2" id="KW-0804">Transcription</keyword>
<evidence type="ECO:0000256" key="1">
    <source>
        <dbReference type="ARBA" id="ARBA00023015"/>
    </source>
</evidence>
<organism evidence="4 5">
    <name type="scientific">candidate division WS6 bacterium OLB20</name>
    <dbReference type="NCBI Taxonomy" id="1617426"/>
    <lineage>
        <taxon>Bacteria</taxon>
        <taxon>Candidatus Dojkabacteria</taxon>
    </lineage>
</organism>
<accession>A0A136LYN1</accession>
<dbReference type="Proteomes" id="UP000070457">
    <property type="component" value="Unassembled WGS sequence"/>
</dbReference>
<evidence type="ECO:0000313" key="4">
    <source>
        <dbReference type="EMBL" id="KXK26753.1"/>
    </source>
</evidence>
<name>A0A136LYN1_9BACT</name>
<evidence type="ECO:0000256" key="2">
    <source>
        <dbReference type="ARBA" id="ARBA00023163"/>
    </source>
</evidence>